<evidence type="ECO:0000313" key="2">
    <source>
        <dbReference type="EMBL" id="KZV54788.1"/>
    </source>
</evidence>
<proteinExistence type="predicted"/>
<feature type="region of interest" description="Disordered" evidence="1">
    <location>
        <begin position="1"/>
        <end position="24"/>
    </location>
</feature>
<organism evidence="2 3">
    <name type="scientific">Dorcoceras hygrometricum</name>
    <dbReference type="NCBI Taxonomy" id="472368"/>
    <lineage>
        <taxon>Eukaryota</taxon>
        <taxon>Viridiplantae</taxon>
        <taxon>Streptophyta</taxon>
        <taxon>Embryophyta</taxon>
        <taxon>Tracheophyta</taxon>
        <taxon>Spermatophyta</taxon>
        <taxon>Magnoliopsida</taxon>
        <taxon>eudicotyledons</taxon>
        <taxon>Gunneridae</taxon>
        <taxon>Pentapetalae</taxon>
        <taxon>asterids</taxon>
        <taxon>lamiids</taxon>
        <taxon>Lamiales</taxon>
        <taxon>Gesneriaceae</taxon>
        <taxon>Didymocarpoideae</taxon>
        <taxon>Trichosporeae</taxon>
        <taxon>Loxocarpinae</taxon>
        <taxon>Dorcoceras</taxon>
    </lineage>
</organism>
<protein>
    <submittedName>
        <fullName evidence="2">Uncharacterized protein</fullName>
    </submittedName>
</protein>
<keyword evidence="3" id="KW-1185">Reference proteome</keyword>
<name>A0A2Z7DBP7_9LAMI</name>
<sequence>MAMIGRELKKSTVAEQKRAGRDKLQAVEKVSKPVQRRTAKLIQLKSKLIQLRANISTNVISPAQRPAGRNQLRDQLREQISRGYHIREKQFEHKCMRILYCFTSN</sequence>
<evidence type="ECO:0000313" key="3">
    <source>
        <dbReference type="Proteomes" id="UP000250235"/>
    </source>
</evidence>
<reference evidence="2 3" key="1">
    <citation type="journal article" date="2015" name="Proc. Natl. Acad. Sci. U.S.A.">
        <title>The resurrection genome of Boea hygrometrica: A blueprint for survival of dehydration.</title>
        <authorList>
            <person name="Xiao L."/>
            <person name="Yang G."/>
            <person name="Zhang L."/>
            <person name="Yang X."/>
            <person name="Zhao S."/>
            <person name="Ji Z."/>
            <person name="Zhou Q."/>
            <person name="Hu M."/>
            <person name="Wang Y."/>
            <person name="Chen M."/>
            <person name="Xu Y."/>
            <person name="Jin H."/>
            <person name="Xiao X."/>
            <person name="Hu G."/>
            <person name="Bao F."/>
            <person name="Hu Y."/>
            <person name="Wan P."/>
            <person name="Li L."/>
            <person name="Deng X."/>
            <person name="Kuang T."/>
            <person name="Xiang C."/>
            <person name="Zhu J.K."/>
            <person name="Oliver M.J."/>
            <person name="He Y."/>
        </authorList>
    </citation>
    <scope>NUCLEOTIDE SEQUENCE [LARGE SCALE GENOMIC DNA]</scope>
    <source>
        <strain evidence="3">cv. XS01</strain>
    </source>
</reference>
<dbReference type="AlphaFoldDB" id="A0A2Z7DBP7"/>
<dbReference type="EMBL" id="KQ989119">
    <property type="protein sequence ID" value="KZV54788.1"/>
    <property type="molecule type" value="Genomic_DNA"/>
</dbReference>
<evidence type="ECO:0000256" key="1">
    <source>
        <dbReference type="SAM" id="MobiDB-lite"/>
    </source>
</evidence>
<gene>
    <name evidence="2" type="ORF">F511_32901</name>
</gene>
<accession>A0A2Z7DBP7</accession>
<dbReference type="Proteomes" id="UP000250235">
    <property type="component" value="Unassembled WGS sequence"/>
</dbReference>